<evidence type="ECO:0000256" key="8">
    <source>
        <dbReference type="SAM" id="MobiDB-lite"/>
    </source>
</evidence>
<keyword evidence="5" id="KW-0732">Signal</keyword>
<evidence type="ECO:0000313" key="11">
    <source>
        <dbReference type="EMBL" id="KZV84949.1"/>
    </source>
</evidence>
<evidence type="ECO:0000256" key="3">
    <source>
        <dbReference type="ARBA" id="ARBA00007186"/>
    </source>
</evidence>
<dbReference type="InterPro" id="IPR003305">
    <property type="entry name" value="CenC_carb-bd"/>
</dbReference>
<feature type="compositionally biased region" description="Polar residues" evidence="8">
    <location>
        <begin position="187"/>
        <end position="207"/>
    </location>
</feature>
<dbReference type="PANTHER" id="PTHR31776">
    <property type="entry name" value="ALPHA-L-ARABINOFURANOSIDASE 1"/>
    <property type="match status" value="1"/>
</dbReference>
<evidence type="ECO:0000259" key="10">
    <source>
        <dbReference type="SMART" id="SM00813"/>
    </source>
</evidence>
<dbReference type="GO" id="GO:0031222">
    <property type="term" value="P:arabinan catabolic process"/>
    <property type="evidence" value="ECO:0007669"/>
    <property type="project" value="UniProtKB-UniPathway"/>
</dbReference>
<dbReference type="GO" id="GO:0046373">
    <property type="term" value="P:L-arabinose metabolic process"/>
    <property type="evidence" value="ECO:0007669"/>
    <property type="project" value="InterPro"/>
</dbReference>
<comment type="similarity">
    <text evidence="3">Belongs to the glycosyl hydrolase 51 family.</text>
</comment>
<proteinExistence type="inferred from homology"/>
<keyword evidence="6" id="KW-0378">Hydrolase</keyword>
<reference evidence="11 12" key="1">
    <citation type="journal article" date="2016" name="Mol. Biol. Evol.">
        <title>Comparative Genomics of Early-Diverging Mushroom-Forming Fungi Provides Insights into the Origins of Lignocellulose Decay Capabilities.</title>
        <authorList>
            <person name="Nagy L.G."/>
            <person name="Riley R."/>
            <person name="Tritt A."/>
            <person name="Adam C."/>
            <person name="Daum C."/>
            <person name="Floudas D."/>
            <person name="Sun H."/>
            <person name="Yadav J.S."/>
            <person name="Pangilinan J."/>
            <person name="Larsson K.H."/>
            <person name="Matsuura K."/>
            <person name="Barry K."/>
            <person name="Labutti K."/>
            <person name="Kuo R."/>
            <person name="Ohm R.A."/>
            <person name="Bhattacharya S.S."/>
            <person name="Shirouzu T."/>
            <person name="Yoshinaga Y."/>
            <person name="Martin F.M."/>
            <person name="Grigoriev I.V."/>
            <person name="Hibbett D.S."/>
        </authorList>
    </citation>
    <scope>NUCLEOTIDE SEQUENCE [LARGE SCALE GENOMIC DNA]</scope>
    <source>
        <strain evidence="11 12">HHB12029</strain>
    </source>
</reference>
<evidence type="ECO:0000256" key="2">
    <source>
        <dbReference type="ARBA" id="ARBA00004834"/>
    </source>
</evidence>
<dbReference type="SUPFAM" id="SSF49785">
    <property type="entry name" value="Galactose-binding domain-like"/>
    <property type="match status" value="1"/>
</dbReference>
<dbReference type="Proteomes" id="UP000077266">
    <property type="component" value="Unassembled WGS sequence"/>
</dbReference>
<name>A0A165ZQJ0_EXIGL</name>
<dbReference type="Pfam" id="PF06964">
    <property type="entry name" value="Alpha-L-AF_C"/>
    <property type="match status" value="1"/>
</dbReference>
<dbReference type="SUPFAM" id="SSF51011">
    <property type="entry name" value="Glycosyl hydrolase domain"/>
    <property type="match status" value="1"/>
</dbReference>
<dbReference type="Gene3D" id="2.60.120.260">
    <property type="entry name" value="Galactose-binding domain-like"/>
    <property type="match status" value="1"/>
</dbReference>
<feature type="compositionally biased region" description="Polar residues" evidence="8">
    <location>
        <begin position="327"/>
        <end position="339"/>
    </location>
</feature>
<evidence type="ECO:0000256" key="6">
    <source>
        <dbReference type="ARBA" id="ARBA00022801"/>
    </source>
</evidence>
<feature type="domain" description="Alpha-L-arabinofuranosidase C-terminal" evidence="10">
    <location>
        <begin position="647"/>
        <end position="837"/>
    </location>
</feature>
<dbReference type="GO" id="GO:0046556">
    <property type="term" value="F:alpha-L-arabinofuranosidase activity"/>
    <property type="evidence" value="ECO:0007669"/>
    <property type="project" value="UniProtKB-EC"/>
</dbReference>
<keyword evidence="7" id="KW-0325">Glycoprotein</keyword>
<dbReference type="AlphaFoldDB" id="A0A165ZQJ0"/>
<dbReference type="InterPro" id="IPR010720">
    <property type="entry name" value="Alpha-L-AF_C"/>
</dbReference>
<keyword evidence="9" id="KW-1133">Transmembrane helix</keyword>
<comment type="catalytic activity">
    <reaction evidence="1">
        <text>Hydrolysis of terminal non-reducing alpha-L-arabinofuranoside residues in alpha-L-arabinosides.</text>
        <dbReference type="EC" id="3.2.1.55"/>
    </reaction>
</comment>
<dbReference type="EMBL" id="KV426205">
    <property type="protein sequence ID" value="KZV84949.1"/>
    <property type="molecule type" value="Genomic_DNA"/>
</dbReference>
<evidence type="ECO:0000256" key="4">
    <source>
        <dbReference type="ARBA" id="ARBA00012670"/>
    </source>
</evidence>
<accession>A0A165ZQJ0</accession>
<dbReference type="Pfam" id="PF02018">
    <property type="entry name" value="CBM_4_9"/>
    <property type="match status" value="1"/>
</dbReference>
<evidence type="ECO:0000313" key="12">
    <source>
        <dbReference type="Proteomes" id="UP000077266"/>
    </source>
</evidence>
<dbReference type="Gene3D" id="3.20.20.80">
    <property type="entry name" value="Glycosidases"/>
    <property type="match status" value="1"/>
</dbReference>
<dbReference type="UniPathway" id="UPA00667"/>
<evidence type="ECO:0000256" key="1">
    <source>
        <dbReference type="ARBA" id="ARBA00001462"/>
    </source>
</evidence>
<dbReference type="InterPro" id="IPR055235">
    <property type="entry name" value="ASD1_cat"/>
</dbReference>
<dbReference type="STRING" id="1314781.A0A165ZQJ0"/>
<dbReference type="InterPro" id="IPR008979">
    <property type="entry name" value="Galactose-bd-like_sf"/>
</dbReference>
<keyword evidence="9" id="KW-0472">Membrane</keyword>
<dbReference type="SMART" id="SM00813">
    <property type="entry name" value="Alpha-L-AF_C"/>
    <property type="match status" value="1"/>
</dbReference>
<keyword evidence="12" id="KW-1185">Reference proteome</keyword>
<sequence>MLLGRVVVVLSATHRYARALTYTVDAITPQLTTAWSFSGVYRPITPLANGCSSQPYAMALYSGAEASLTLDGQQSAIHWFEYVLQDLGISATYSLYNGDSLVKQATVNSSYLGRAACEQAQFQTLSGVTASTTLKITVAGSGASTSDSTPLVDQPQFQLTAAFIDVPEVGIPPSTHAIATATPTTPVGSLSTTSARSISETVSNEGAASSPFPPAQQTQDVQHRKKNVAPIVGAVIGVVLIAILVCCFLLWRKHRHRGHGVRPAVFDPEDDHMAYAHQEPNVAVSPFVAERSQGPSIPVGDSKSSARNMMSSASAYPESSSVPSRSTNASMLFSPSNSGGSGTTYLIINTNHDALDAPPEYGSVIAAKALQNRAFQGQVPGTEDALNAWSAVGASTIRVVNESTTASVSPQLPNSLQVVIPSNARGPAGFANSGFWGIKVTRGAKYTASFYAKVVSGKAPSSSLTVSLVGASSGTIFGKATVRGSLTTHWQQFTVSFTPSRTAPDGNNLFTVTLDGAGARGADLAFALISLFPPTFKNRPNGMRVDIAEALADAKPSFWRFPGGCDFLSSAPASYEGYRWAAFANAIRSEFPHIKIMSTDLYGAPLDPAPKFVDAHVYQTPEYFASNNALYSNRTAFPLNGAHIFEGEYAVTSTNASCLFGDVSCGRLPFPTLRGSISEAVFMAGLERDSDLVFAASYAPLLNHINSTQWTPDLVAYDATRVFLSTSYFVQKMFSVNRGDRILVVHNTTSQDPLFWVAAQNTKSKQVFVKLVNIGATAQKLPLAFSDLFIKSHATATTLTHSNFNISNTPDAPNNIAPVTTNFRAGSTFTYTVPGQALVVLALEYA</sequence>
<organism evidence="11 12">
    <name type="scientific">Exidia glandulosa HHB12029</name>
    <dbReference type="NCBI Taxonomy" id="1314781"/>
    <lineage>
        <taxon>Eukaryota</taxon>
        <taxon>Fungi</taxon>
        <taxon>Dikarya</taxon>
        <taxon>Basidiomycota</taxon>
        <taxon>Agaricomycotina</taxon>
        <taxon>Agaricomycetes</taxon>
        <taxon>Auriculariales</taxon>
        <taxon>Exidiaceae</taxon>
        <taxon>Exidia</taxon>
    </lineage>
</organism>
<dbReference type="InParanoid" id="A0A165ZQJ0"/>
<dbReference type="InterPro" id="IPR013780">
    <property type="entry name" value="Glyco_hydro_b"/>
</dbReference>
<protein>
    <recommendedName>
        <fullName evidence="4">non-reducing end alpha-L-arabinofuranosidase</fullName>
        <ecNumber evidence="4">3.2.1.55</ecNumber>
    </recommendedName>
</protein>
<feature type="region of interest" description="Disordered" evidence="8">
    <location>
        <begin position="293"/>
        <end position="339"/>
    </location>
</feature>
<evidence type="ECO:0000256" key="5">
    <source>
        <dbReference type="ARBA" id="ARBA00022729"/>
    </source>
</evidence>
<evidence type="ECO:0000256" key="9">
    <source>
        <dbReference type="SAM" id="Phobius"/>
    </source>
</evidence>
<dbReference type="InterPro" id="IPR017853">
    <property type="entry name" value="GH"/>
</dbReference>
<feature type="transmembrane region" description="Helical" evidence="9">
    <location>
        <begin position="228"/>
        <end position="251"/>
    </location>
</feature>
<comment type="pathway">
    <text evidence="2">Glycan metabolism; L-arabinan degradation.</text>
</comment>
<keyword evidence="9" id="KW-0812">Transmembrane</keyword>
<evidence type="ECO:0000256" key="7">
    <source>
        <dbReference type="ARBA" id="ARBA00023180"/>
    </source>
</evidence>
<feature type="region of interest" description="Disordered" evidence="8">
    <location>
        <begin position="180"/>
        <end position="221"/>
    </location>
</feature>
<dbReference type="SUPFAM" id="SSF51445">
    <property type="entry name" value="(Trans)glycosidases"/>
    <property type="match status" value="2"/>
</dbReference>
<feature type="compositionally biased region" description="Low complexity" evidence="8">
    <location>
        <begin position="302"/>
        <end position="326"/>
    </location>
</feature>
<dbReference type="Pfam" id="PF22848">
    <property type="entry name" value="ASD1_dom"/>
    <property type="match status" value="1"/>
</dbReference>
<dbReference type="Gene3D" id="2.60.40.1180">
    <property type="entry name" value="Golgi alpha-mannosidase II"/>
    <property type="match status" value="1"/>
</dbReference>
<gene>
    <name evidence="11" type="ORF">EXIGLDRAFT_841816</name>
</gene>
<dbReference type="OrthoDB" id="406864at2759"/>
<dbReference type="PANTHER" id="PTHR31776:SF0">
    <property type="entry name" value="ALPHA-L-ARABINOFURANOSIDASE 1"/>
    <property type="match status" value="1"/>
</dbReference>
<dbReference type="InterPro" id="IPR051563">
    <property type="entry name" value="Glycosyl_Hydrolase_51"/>
</dbReference>
<dbReference type="EC" id="3.2.1.55" evidence="4"/>